<evidence type="ECO:0000313" key="2">
    <source>
        <dbReference type="EMBL" id="SIO25290.1"/>
    </source>
</evidence>
<dbReference type="RefSeq" id="WP_245812928.1">
    <property type="nucleotide sequence ID" value="NZ_FSRO01000001.1"/>
</dbReference>
<dbReference type="AlphaFoldDB" id="A0A1N6HZW0"/>
<dbReference type="CDD" id="cd10033">
    <property type="entry name" value="UDG_like"/>
    <property type="match status" value="1"/>
</dbReference>
<dbReference type="STRING" id="44575.SAMN05216419_106010"/>
<sequence>MSRMPFSSLLVEVLACTACKAHLPLDPRPILQLDPEASILIAGQAPGRRAHNSRIPFNDASGNRLREWLGITYETFYDPKQIAILPMGFCFPGSGQSGDLPPRPECAPIWRTALLRHLRHLKVTLVLGQYAQTYYFNEANLSVTNRVKAWRTHWPHIIPLPHPSPRNNLWLRRNPWFEADVLPALQVHLSNILAQRLLQKPPPKVI</sequence>
<dbReference type="eggNOG" id="COG1573">
    <property type="taxonomic scope" value="Bacteria"/>
</dbReference>
<dbReference type="InterPro" id="IPR036895">
    <property type="entry name" value="Uracil-DNA_glycosylase-like_sf"/>
</dbReference>
<dbReference type="Proteomes" id="UP000185062">
    <property type="component" value="Unassembled WGS sequence"/>
</dbReference>
<protein>
    <submittedName>
        <fullName evidence="2">Uracil-DNA glycosylase</fullName>
    </submittedName>
</protein>
<dbReference type="Pfam" id="PF03167">
    <property type="entry name" value="UDG"/>
    <property type="match status" value="1"/>
</dbReference>
<dbReference type="SMART" id="SM00987">
    <property type="entry name" value="UreE_C"/>
    <property type="match status" value="1"/>
</dbReference>
<dbReference type="Gene3D" id="3.40.470.10">
    <property type="entry name" value="Uracil-DNA glycosylase-like domain"/>
    <property type="match status" value="1"/>
</dbReference>
<dbReference type="PANTHER" id="PTHR42160">
    <property type="entry name" value="URACIL-DNA GLYCOSYLASE SUPERFAMILY PROTEIN"/>
    <property type="match status" value="1"/>
</dbReference>
<keyword evidence="3" id="KW-1185">Reference proteome</keyword>
<reference evidence="2 3" key="1">
    <citation type="submission" date="2016-12" db="EMBL/GenBank/DDBJ databases">
        <authorList>
            <person name="Song W.-J."/>
            <person name="Kurnit D.M."/>
        </authorList>
    </citation>
    <scope>NUCLEOTIDE SEQUENCE [LARGE SCALE GENOMIC DNA]</scope>
    <source>
        <strain evidence="2 3">ATCC 49181</strain>
    </source>
</reference>
<dbReference type="SMART" id="SM00986">
    <property type="entry name" value="UDG"/>
    <property type="match status" value="1"/>
</dbReference>
<proteinExistence type="predicted"/>
<dbReference type="InterPro" id="IPR005122">
    <property type="entry name" value="Uracil-DNA_glycosylase-like"/>
</dbReference>
<dbReference type="PANTHER" id="PTHR42160:SF1">
    <property type="entry name" value="URACIL-DNA GLYCOSYLASE SUPERFAMILY PROTEIN"/>
    <property type="match status" value="1"/>
</dbReference>
<accession>A0A1N6HZW0</accession>
<feature type="domain" description="Uracil-DNA glycosylase-like" evidence="1">
    <location>
        <begin position="30"/>
        <end position="186"/>
    </location>
</feature>
<evidence type="ECO:0000313" key="3">
    <source>
        <dbReference type="Proteomes" id="UP000185062"/>
    </source>
</evidence>
<dbReference type="SUPFAM" id="SSF52141">
    <property type="entry name" value="Uracil-DNA glycosylase-like"/>
    <property type="match status" value="1"/>
</dbReference>
<evidence type="ECO:0000259" key="1">
    <source>
        <dbReference type="SMART" id="SM00986"/>
    </source>
</evidence>
<gene>
    <name evidence="2" type="ORF">SAMN02743940_1460</name>
</gene>
<dbReference type="EMBL" id="FSRO01000001">
    <property type="protein sequence ID" value="SIO25290.1"/>
    <property type="molecule type" value="Genomic_DNA"/>
</dbReference>
<organism evidence="2 3">
    <name type="scientific">Nitrosomonas cryotolerans ATCC 49181</name>
    <dbReference type="NCBI Taxonomy" id="1131553"/>
    <lineage>
        <taxon>Bacteria</taxon>
        <taxon>Pseudomonadati</taxon>
        <taxon>Pseudomonadota</taxon>
        <taxon>Betaproteobacteria</taxon>
        <taxon>Nitrosomonadales</taxon>
        <taxon>Nitrosomonadaceae</taxon>
        <taxon>Nitrosomonas</taxon>
    </lineage>
</organism>
<dbReference type="InterPro" id="IPR047124">
    <property type="entry name" value="HI_0220.2"/>
</dbReference>
<name>A0A1N6HZW0_9PROT</name>